<evidence type="ECO:0000313" key="3">
    <source>
        <dbReference type="Proteomes" id="UP000291116"/>
    </source>
</evidence>
<dbReference type="Proteomes" id="UP000291116">
    <property type="component" value="Unassembled WGS sequence"/>
</dbReference>
<feature type="compositionally biased region" description="Basic residues" evidence="1">
    <location>
        <begin position="425"/>
        <end position="443"/>
    </location>
</feature>
<feature type="region of interest" description="Disordered" evidence="1">
    <location>
        <begin position="263"/>
        <end position="454"/>
    </location>
</feature>
<proteinExistence type="predicted"/>
<reference evidence="2 3" key="1">
    <citation type="submission" date="2019-01" db="EMBL/GenBank/DDBJ databases">
        <authorList>
            <person name="Ferrante I. M."/>
        </authorList>
    </citation>
    <scope>NUCLEOTIDE SEQUENCE [LARGE SCALE GENOMIC DNA]</scope>
    <source>
        <strain evidence="2 3">B856</strain>
    </source>
</reference>
<gene>
    <name evidence="2" type="ORF">PSNMU_V1.4_AUG-EV-PASAV3_0108290</name>
</gene>
<feature type="compositionally biased region" description="Low complexity" evidence="1">
    <location>
        <begin position="263"/>
        <end position="276"/>
    </location>
</feature>
<feature type="compositionally biased region" description="Basic and acidic residues" evidence="1">
    <location>
        <begin position="319"/>
        <end position="330"/>
    </location>
</feature>
<dbReference type="EMBL" id="CAACVS010000582">
    <property type="protein sequence ID" value="VEU43780.1"/>
    <property type="molecule type" value="Genomic_DNA"/>
</dbReference>
<dbReference type="OrthoDB" id="49320at2759"/>
<dbReference type="AlphaFoldDB" id="A0A448ZP26"/>
<organism evidence="2 3">
    <name type="scientific">Pseudo-nitzschia multistriata</name>
    <dbReference type="NCBI Taxonomy" id="183589"/>
    <lineage>
        <taxon>Eukaryota</taxon>
        <taxon>Sar</taxon>
        <taxon>Stramenopiles</taxon>
        <taxon>Ochrophyta</taxon>
        <taxon>Bacillariophyta</taxon>
        <taxon>Bacillariophyceae</taxon>
        <taxon>Bacillariophycidae</taxon>
        <taxon>Bacillariales</taxon>
        <taxon>Bacillariaceae</taxon>
        <taxon>Pseudo-nitzschia</taxon>
    </lineage>
</organism>
<evidence type="ECO:0000313" key="2">
    <source>
        <dbReference type="EMBL" id="VEU43780.1"/>
    </source>
</evidence>
<keyword evidence="3" id="KW-1185">Reference proteome</keyword>
<accession>A0A448ZP26</accession>
<sequence length="454" mass="48222">MTTTAGAHAFVPEAYLEGLALETFLLETLLKRHRCSHGRTLYFRRMEMVLKKLLLPAGPSGKRPLLVVDAVRRLQALHAEADRCFREQTLAAASRKRKGRHSKADERWDQGSLLAEKRRAAQGALSELVRVWTGTLPEVLSRIKHASGALFKEASRGFFLPFVTVALAALARIRAFCAEIGARGLARLQELDPAPISTPTPNPKSSAAPNVPIAAYRRCMDLFVEPGGGDRERQRRAMLRSAGGDPGGRAAFASSDTVATLKSLGLSPPGSAAASARKTASEGDGGKAALSGKAGGGGHGEEGAETPWKPSPLAEDKDDGEHEHDDDDYHTLAAAPALADDSTGDGSVGGGGDDHPSERPGTGRNRSAGAGTHPDDALDRNLSLVDRFRTKKKGGPVGDRGASASAEQPSPKKRAADRPGGESRGKKKRTSKQPSKKRKKKKEKGGDFFDDIFG</sequence>
<evidence type="ECO:0000256" key="1">
    <source>
        <dbReference type="SAM" id="MobiDB-lite"/>
    </source>
</evidence>
<feature type="compositionally biased region" description="Basic and acidic residues" evidence="1">
    <location>
        <begin position="414"/>
        <end position="424"/>
    </location>
</feature>
<protein>
    <submittedName>
        <fullName evidence="2">Uncharacterized protein</fullName>
    </submittedName>
</protein>
<name>A0A448ZP26_9STRA</name>